<dbReference type="GeneID" id="63027176"/>
<dbReference type="KEGG" id="vg:63027176"/>
<dbReference type="GO" id="GO:0003677">
    <property type="term" value="F:DNA binding"/>
    <property type="evidence" value="ECO:0007669"/>
    <property type="project" value="InterPro"/>
</dbReference>
<dbReference type="Gene3D" id="1.10.260.40">
    <property type="entry name" value="lambda repressor-like DNA-binding domains"/>
    <property type="match status" value="1"/>
</dbReference>
<reference evidence="1 2" key="1">
    <citation type="submission" date="2020-12" db="EMBL/GenBank/DDBJ databases">
        <authorList>
            <person name="Mahalingham V.A."/>
            <person name="Abad L.A."/>
            <person name="Dennis E.A."/>
            <person name="Alston T.C."/>
            <person name="Buckley J.R."/>
            <person name="Cao N.T."/>
            <person name="Cole K.B."/>
            <person name="Davis H.C."/>
            <person name="Fisher D.E."/>
            <person name="Jennings A.R."/>
            <person name="Litwin A.R."/>
            <person name="McCartney J.B."/>
            <person name="Mitchell K.E."/>
            <person name="Nasser J.B."/>
            <person name="Paudel P."/>
            <person name="Richoux S.A."/>
            <person name="Sisung K.L."/>
            <person name="Smith M.L."/>
            <person name="Sonnier C.R."/>
            <person name="Underwood K.G."/>
            <person name="Hunter C.W."/>
            <person name="Gottschalck B.A."/>
            <person name="Wiggina Z.F."/>
            <person name="Spears T.J."/>
            <person name="Hancock A.M."/>
            <person name="Gissendanner C.R."/>
            <person name="Findley A.M."/>
            <person name="Garlena R.A."/>
            <person name="Russell D.A."/>
            <person name="Jacobs-Sera D."/>
            <person name="Hatfull G.F."/>
        </authorList>
    </citation>
    <scope>NUCLEOTIDE SEQUENCE [LARGE SCALE GENOMIC DNA]</scope>
</reference>
<name>A0A7T1KSD5_9CAUD</name>
<keyword evidence="2" id="KW-1185">Reference proteome</keyword>
<protein>
    <submittedName>
        <fullName evidence="1">Helix-turn-helix DNA binding protein</fullName>
    </submittedName>
</protein>
<dbReference type="RefSeq" id="YP_010002625.1">
    <property type="nucleotide sequence ID" value="NC_053246.1"/>
</dbReference>
<dbReference type="Proteomes" id="UP000594820">
    <property type="component" value="Segment"/>
</dbReference>
<evidence type="ECO:0000313" key="1">
    <source>
        <dbReference type="EMBL" id="QPO17142.1"/>
    </source>
</evidence>
<accession>A0A7T1KSD5</accession>
<evidence type="ECO:0000313" key="2">
    <source>
        <dbReference type="Proteomes" id="UP000594820"/>
    </source>
</evidence>
<gene>
    <name evidence="1" type="primary">64</name>
    <name evidence="1" type="ORF">SEA_LILBEANIE_64</name>
</gene>
<sequence>MTIHDLGNAVAHRRAELNLTQIEVAARGGPSAGTIAALEHHDISGASKSTLVKLDAGLSWPNGTAARIYSEGSPGAAIIRNLVPQAAGQTATRDRRAALRETALRMAVDTNVRYTTDAEKIIQTATRFEHYLEHGTFGAASEVV</sequence>
<organism evidence="1 2">
    <name type="scientific">Gordonia phage Lilbeanie</name>
    <dbReference type="NCBI Taxonomy" id="2794947"/>
    <lineage>
        <taxon>Viruses</taxon>
        <taxon>Duplodnaviria</taxon>
        <taxon>Heunggongvirae</taxon>
        <taxon>Uroviricota</taxon>
        <taxon>Caudoviricetes</taxon>
        <taxon>Stackebrandtviridae</taxon>
        <taxon>Lilbeanievirus</taxon>
        <taxon>Lilbeanievirus lilbeanie</taxon>
    </lineage>
</organism>
<dbReference type="CDD" id="cd00093">
    <property type="entry name" value="HTH_XRE"/>
    <property type="match status" value="1"/>
</dbReference>
<proteinExistence type="predicted"/>
<dbReference type="InterPro" id="IPR001387">
    <property type="entry name" value="Cro/C1-type_HTH"/>
</dbReference>
<dbReference type="SUPFAM" id="SSF47413">
    <property type="entry name" value="lambda repressor-like DNA-binding domains"/>
    <property type="match status" value="1"/>
</dbReference>
<dbReference type="EMBL" id="MW314850">
    <property type="protein sequence ID" value="QPO17142.1"/>
    <property type="molecule type" value="Genomic_DNA"/>
</dbReference>
<dbReference type="InterPro" id="IPR010982">
    <property type="entry name" value="Lambda_DNA-bd_dom_sf"/>
</dbReference>